<reference evidence="4" key="1">
    <citation type="journal article" date="2013" name="Nature">
        <title>Draft genome of the wheat A-genome progenitor Triticum urartu.</title>
        <authorList>
            <person name="Ling H.Q."/>
            <person name="Zhao S."/>
            <person name="Liu D."/>
            <person name="Wang J."/>
            <person name="Sun H."/>
            <person name="Zhang C."/>
            <person name="Fan H."/>
            <person name="Li D."/>
            <person name="Dong L."/>
            <person name="Tao Y."/>
            <person name="Gao C."/>
            <person name="Wu H."/>
            <person name="Li Y."/>
            <person name="Cui Y."/>
            <person name="Guo X."/>
            <person name="Zheng S."/>
            <person name="Wang B."/>
            <person name="Yu K."/>
            <person name="Liang Q."/>
            <person name="Yang W."/>
            <person name="Lou X."/>
            <person name="Chen J."/>
            <person name="Feng M."/>
            <person name="Jian J."/>
            <person name="Zhang X."/>
            <person name="Luo G."/>
            <person name="Jiang Y."/>
            <person name="Liu J."/>
            <person name="Wang Z."/>
            <person name="Sha Y."/>
            <person name="Zhang B."/>
            <person name="Wu H."/>
            <person name="Tang D."/>
            <person name="Shen Q."/>
            <person name="Xue P."/>
            <person name="Zou S."/>
            <person name="Wang X."/>
            <person name="Liu X."/>
            <person name="Wang F."/>
            <person name="Yang Y."/>
            <person name="An X."/>
            <person name="Dong Z."/>
            <person name="Zhang K."/>
            <person name="Zhang X."/>
            <person name="Luo M.C."/>
            <person name="Dvorak J."/>
            <person name="Tong Y."/>
            <person name="Wang J."/>
            <person name="Yang H."/>
            <person name="Li Z."/>
            <person name="Wang D."/>
            <person name="Zhang A."/>
            <person name="Wang J."/>
        </authorList>
    </citation>
    <scope>NUCLEOTIDE SEQUENCE</scope>
    <source>
        <strain evidence="4">cv. G1812</strain>
    </source>
</reference>
<dbReference type="Gramene" id="TuG1812G0100004274.01.T03">
    <property type="protein sequence ID" value="TuG1812G0100004274.01.T03"/>
    <property type="gene ID" value="TuG1812G0100004274.01"/>
</dbReference>
<reference evidence="3" key="2">
    <citation type="submission" date="2018-03" db="EMBL/GenBank/DDBJ databases">
        <title>The Triticum urartu genome reveals the dynamic nature of wheat genome evolution.</title>
        <authorList>
            <person name="Ling H."/>
            <person name="Ma B."/>
            <person name="Shi X."/>
            <person name="Liu H."/>
            <person name="Dong L."/>
            <person name="Sun H."/>
            <person name="Cao Y."/>
            <person name="Gao Q."/>
            <person name="Zheng S."/>
            <person name="Li Y."/>
            <person name="Yu Y."/>
            <person name="Du H."/>
            <person name="Qi M."/>
            <person name="Li Y."/>
            <person name="Yu H."/>
            <person name="Cui Y."/>
            <person name="Wang N."/>
            <person name="Chen C."/>
            <person name="Wu H."/>
            <person name="Zhao Y."/>
            <person name="Zhang J."/>
            <person name="Li Y."/>
            <person name="Zhou W."/>
            <person name="Zhang B."/>
            <person name="Hu W."/>
            <person name="Eijk M."/>
            <person name="Tang J."/>
            <person name="Witsenboer H."/>
            <person name="Zhao S."/>
            <person name="Li Z."/>
            <person name="Zhang A."/>
            <person name="Wang D."/>
            <person name="Liang C."/>
        </authorList>
    </citation>
    <scope>NUCLEOTIDE SEQUENCE [LARGE SCALE GENOMIC DNA]</scope>
    <source>
        <strain evidence="3">cv. G1812</strain>
    </source>
</reference>
<protein>
    <recommendedName>
        <fullName evidence="2">UBE2O-like tandem tSH3-B domain-containing protein</fullName>
    </recommendedName>
</protein>
<evidence type="ECO:0000256" key="1">
    <source>
        <dbReference type="SAM" id="MobiDB-lite"/>
    </source>
</evidence>
<organism evidence="3 4">
    <name type="scientific">Triticum urartu</name>
    <name type="common">Red wild einkorn</name>
    <name type="synonym">Crithodium urartu</name>
    <dbReference type="NCBI Taxonomy" id="4572"/>
    <lineage>
        <taxon>Eukaryota</taxon>
        <taxon>Viridiplantae</taxon>
        <taxon>Streptophyta</taxon>
        <taxon>Embryophyta</taxon>
        <taxon>Tracheophyta</taxon>
        <taxon>Spermatophyta</taxon>
        <taxon>Magnoliopsida</taxon>
        <taxon>Liliopsida</taxon>
        <taxon>Poales</taxon>
        <taxon>Poaceae</taxon>
        <taxon>BOP clade</taxon>
        <taxon>Pooideae</taxon>
        <taxon>Triticodae</taxon>
        <taxon>Triticeae</taxon>
        <taxon>Triticinae</taxon>
        <taxon>Triticum</taxon>
    </lineage>
</organism>
<name>A0A8R7P6X7_TRIUA</name>
<dbReference type="Proteomes" id="UP000015106">
    <property type="component" value="Chromosome 1"/>
</dbReference>
<proteinExistence type="predicted"/>
<dbReference type="AlphaFoldDB" id="A0A8R7P6X7"/>
<feature type="domain" description="UBE2O-like tandem tSH3-B" evidence="2">
    <location>
        <begin position="141"/>
        <end position="205"/>
    </location>
</feature>
<dbReference type="Pfam" id="PF23046">
    <property type="entry name" value="tSH3-B_UBE2O"/>
    <property type="match status" value="1"/>
</dbReference>
<keyword evidence="4" id="KW-1185">Reference proteome</keyword>
<accession>A0A8R7P6X7</accession>
<evidence type="ECO:0000259" key="2">
    <source>
        <dbReference type="Pfam" id="PF23046"/>
    </source>
</evidence>
<sequence>MDLFVIDSDSESYSGTSDSEDQECEFTDHAQSILSSLDESIGKIDDFLTFERGFLHGDIVCPVSDPSGQLGRVVGVEMFVDLETYSGDIIEDVNSKQLSRVRSFVSGDCVVMGPWIGRVIRAFDLVTVVFSDGAKCEMLLRDSESGTWLSGSWRASRDEGVVSHVDVGLVHVNWITSVANVWGDRSSSPPNFQDPKNLTLLSCFPYANWQLGDWCTLSAGHDGSLPSEDRQFVLEKLAVEEAAERQRIGIVRN</sequence>
<evidence type="ECO:0000313" key="4">
    <source>
        <dbReference type="Proteomes" id="UP000015106"/>
    </source>
</evidence>
<dbReference type="EnsemblPlants" id="TuG1812G0100004274.01.T03">
    <property type="protein sequence ID" value="TuG1812G0100004274.01.T03"/>
    <property type="gene ID" value="TuG1812G0100004274.01"/>
</dbReference>
<gene>
    <name evidence="3" type="primary">LOC125528604</name>
</gene>
<reference evidence="3" key="3">
    <citation type="submission" date="2022-06" db="UniProtKB">
        <authorList>
            <consortium name="EnsemblPlants"/>
        </authorList>
    </citation>
    <scope>IDENTIFICATION</scope>
</reference>
<feature type="region of interest" description="Disordered" evidence="1">
    <location>
        <begin position="1"/>
        <end position="21"/>
    </location>
</feature>
<dbReference type="InterPro" id="IPR057735">
    <property type="entry name" value="UBE2O-like_tSH3-B"/>
</dbReference>
<evidence type="ECO:0000313" key="3">
    <source>
        <dbReference type="EnsemblPlants" id="TuG1812G0100004274.01.T03"/>
    </source>
</evidence>